<sequence length="420" mass="41888">MLDIQIGKHGPGAITRRPSGRPAVAAVTLGIFTVMTAELLPVGLLTPAAADLSVSEGAAALMVTVPGLAAAVAAPLVTVRAAGADRRTLLVGLMLLAAAANLASAVAGHLAVVLAARVLLGLAIGGFWALAGGLAPRLVVPDAVGRATAVVFGGVSAASVLGVPAATVLAERLGWRWAFAAAGLLSLLAAAALLALLPRLPGRGAGAPESRATGRGRVPKVPPARRRPARTLAALPRRNRRVRAGLLLTLALVTGHFLAYSFVRPLLTGHARVPEALLGALLLGYGLAGVAGNFLAGSRAARSPRRTLAVIDAALGTVLLLFLLLATTPAAGAGLLLLWGLAYGGVSVALQSWFMAAAPGEVEAATGLNVSVFCLAIALGALLGGLLTDAYDLTAVLLAGAVLTLAAVPVAALSGRNDHS</sequence>
<keyword evidence="9" id="KW-1185">Reference proteome</keyword>
<feature type="transmembrane region" description="Helical" evidence="6">
    <location>
        <begin position="89"/>
        <end position="112"/>
    </location>
</feature>
<dbReference type="InterPro" id="IPR050189">
    <property type="entry name" value="MFS_Efflux_Transporters"/>
</dbReference>
<comment type="subcellular location">
    <subcellularLocation>
        <location evidence="1">Cell membrane</location>
        <topology evidence="1">Multi-pass membrane protein</topology>
    </subcellularLocation>
</comment>
<dbReference type="Pfam" id="PF07690">
    <property type="entry name" value="MFS_1"/>
    <property type="match status" value="1"/>
</dbReference>
<evidence type="ECO:0000256" key="3">
    <source>
        <dbReference type="ARBA" id="ARBA00022692"/>
    </source>
</evidence>
<keyword evidence="3 6" id="KW-0812">Transmembrane</keyword>
<protein>
    <submittedName>
        <fullName evidence="8">MFS transporter</fullName>
    </submittedName>
</protein>
<feature type="transmembrane region" description="Helical" evidence="6">
    <location>
        <begin position="333"/>
        <end position="356"/>
    </location>
</feature>
<dbReference type="InterPro" id="IPR020846">
    <property type="entry name" value="MFS_dom"/>
</dbReference>
<evidence type="ECO:0000313" key="9">
    <source>
        <dbReference type="Proteomes" id="UP001551329"/>
    </source>
</evidence>
<evidence type="ECO:0000256" key="5">
    <source>
        <dbReference type="ARBA" id="ARBA00023136"/>
    </source>
</evidence>
<comment type="caution">
    <text evidence="8">The sequence shown here is derived from an EMBL/GenBank/DDBJ whole genome shotgun (WGS) entry which is preliminary data.</text>
</comment>
<accession>A0ABV3C7A3</accession>
<dbReference type="InterPro" id="IPR036259">
    <property type="entry name" value="MFS_trans_sf"/>
</dbReference>
<keyword evidence="2" id="KW-1003">Cell membrane</keyword>
<organism evidence="8 9">
    <name type="scientific">Streptomyces narbonensis</name>
    <dbReference type="NCBI Taxonomy" id="67333"/>
    <lineage>
        <taxon>Bacteria</taxon>
        <taxon>Bacillati</taxon>
        <taxon>Actinomycetota</taxon>
        <taxon>Actinomycetes</taxon>
        <taxon>Kitasatosporales</taxon>
        <taxon>Streptomycetaceae</taxon>
        <taxon>Streptomyces</taxon>
    </lineage>
</organism>
<dbReference type="SUPFAM" id="SSF103473">
    <property type="entry name" value="MFS general substrate transporter"/>
    <property type="match status" value="1"/>
</dbReference>
<dbReference type="PANTHER" id="PTHR43124:SF3">
    <property type="entry name" value="CHLORAMPHENICOL EFFLUX PUMP RV0191"/>
    <property type="match status" value="1"/>
</dbReference>
<evidence type="ECO:0000256" key="2">
    <source>
        <dbReference type="ARBA" id="ARBA00022475"/>
    </source>
</evidence>
<feature type="transmembrane region" description="Helical" evidence="6">
    <location>
        <begin position="275"/>
        <end position="296"/>
    </location>
</feature>
<dbReference type="Gene3D" id="1.20.1250.20">
    <property type="entry name" value="MFS general substrate transporter like domains"/>
    <property type="match status" value="1"/>
</dbReference>
<feature type="transmembrane region" description="Helical" evidence="6">
    <location>
        <begin position="175"/>
        <end position="197"/>
    </location>
</feature>
<proteinExistence type="predicted"/>
<feature type="transmembrane region" description="Helical" evidence="6">
    <location>
        <begin position="118"/>
        <end position="140"/>
    </location>
</feature>
<name>A0ABV3C7A3_9ACTN</name>
<evidence type="ECO:0000313" key="8">
    <source>
        <dbReference type="EMBL" id="MEU7070662.1"/>
    </source>
</evidence>
<feature type="transmembrane region" description="Helical" evidence="6">
    <location>
        <begin position="147"/>
        <end position="169"/>
    </location>
</feature>
<feature type="transmembrane region" description="Helical" evidence="6">
    <location>
        <begin position="57"/>
        <end position="77"/>
    </location>
</feature>
<evidence type="ECO:0000256" key="4">
    <source>
        <dbReference type="ARBA" id="ARBA00022989"/>
    </source>
</evidence>
<feature type="domain" description="Major facilitator superfamily (MFS) profile" evidence="7">
    <location>
        <begin position="23"/>
        <end position="418"/>
    </location>
</feature>
<keyword evidence="5 6" id="KW-0472">Membrane</keyword>
<feature type="transmembrane region" description="Helical" evidence="6">
    <location>
        <begin position="308"/>
        <end position="327"/>
    </location>
</feature>
<evidence type="ECO:0000256" key="1">
    <source>
        <dbReference type="ARBA" id="ARBA00004651"/>
    </source>
</evidence>
<evidence type="ECO:0000259" key="7">
    <source>
        <dbReference type="PROSITE" id="PS50850"/>
    </source>
</evidence>
<dbReference type="PANTHER" id="PTHR43124">
    <property type="entry name" value="PURINE EFFLUX PUMP PBUE"/>
    <property type="match status" value="1"/>
</dbReference>
<dbReference type="RefSeq" id="WP_358471833.1">
    <property type="nucleotide sequence ID" value="NZ_JBEZAE010000005.1"/>
</dbReference>
<dbReference type="EMBL" id="JBEZAE010000005">
    <property type="protein sequence ID" value="MEU7070662.1"/>
    <property type="molecule type" value="Genomic_DNA"/>
</dbReference>
<dbReference type="Proteomes" id="UP001551329">
    <property type="component" value="Unassembled WGS sequence"/>
</dbReference>
<reference evidence="8 9" key="1">
    <citation type="submission" date="2024-06" db="EMBL/GenBank/DDBJ databases">
        <title>The Natural Products Discovery Center: Release of the First 8490 Sequenced Strains for Exploring Actinobacteria Biosynthetic Diversity.</title>
        <authorList>
            <person name="Kalkreuter E."/>
            <person name="Kautsar S.A."/>
            <person name="Yang D."/>
            <person name="Bader C.D."/>
            <person name="Teijaro C.N."/>
            <person name="Fluegel L."/>
            <person name="Davis C.M."/>
            <person name="Simpson J.R."/>
            <person name="Lauterbach L."/>
            <person name="Steele A.D."/>
            <person name="Gui C."/>
            <person name="Meng S."/>
            <person name="Li G."/>
            <person name="Viehrig K."/>
            <person name="Ye F."/>
            <person name="Su P."/>
            <person name="Kiefer A.F."/>
            <person name="Nichols A."/>
            <person name="Cepeda A.J."/>
            <person name="Yan W."/>
            <person name="Fan B."/>
            <person name="Jiang Y."/>
            <person name="Adhikari A."/>
            <person name="Zheng C.-J."/>
            <person name="Schuster L."/>
            <person name="Cowan T.M."/>
            <person name="Smanski M.J."/>
            <person name="Chevrette M.G."/>
            <person name="De Carvalho L.P.S."/>
            <person name="Shen B."/>
        </authorList>
    </citation>
    <scope>NUCLEOTIDE SEQUENCE [LARGE SCALE GENOMIC DNA]</scope>
    <source>
        <strain evidence="8 9">NPDC045974</strain>
    </source>
</reference>
<evidence type="ECO:0000256" key="6">
    <source>
        <dbReference type="SAM" id="Phobius"/>
    </source>
</evidence>
<feature type="transmembrane region" description="Helical" evidence="6">
    <location>
        <begin position="368"/>
        <end position="387"/>
    </location>
</feature>
<feature type="transmembrane region" description="Helical" evidence="6">
    <location>
        <begin position="393"/>
        <end position="413"/>
    </location>
</feature>
<dbReference type="PROSITE" id="PS50850">
    <property type="entry name" value="MFS"/>
    <property type="match status" value="1"/>
</dbReference>
<feature type="transmembrane region" description="Helical" evidence="6">
    <location>
        <begin position="23"/>
        <end position="45"/>
    </location>
</feature>
<dbReference type="InterPro" id="IPR011701">
    <property type="entry name" value="MFS"/>
</dbReference>
<keyword evidence="4 6" id="KW-1133">Transmembrane helix</keyword>
<gene>
    <name evidence="8" type="ORF">AB0A88_11015</name>
</gene>
<feature type="transmembrane region" description="Helical" evidence="6">
    <location>
        <begin position="244"/>
        <end position="263"/>
    </location>
</feature>